<sequence length="367" mass="40637">MKLSLKVEDQHRNPQFQPHHHNKSNHQNQNPLLLRAKIPITVFGLPFLYGVAAADPSDLSFCLRTNFPTGPSLKLSYTPISTTTAAAAAAATTTPPLTLTLKSGVSLFGSPHNSPLIISAHFTLSPQNPNPTFSLQLKPQFGDFSLCKTTYSAPNPNPNLKANGEVSSMGFVPLERPVVWTDLSMESCNVKDSILSGISVRARTAFPVTKRVAVNCRWGVNFPSDFGKQLPFLTVNKIGIERVDEVKQDKEVNVKRNESNVGDLEVLKGMCFWMRRELDFLQKENREMKHRLEEMKLGHSVRNHRRDSDSVTKKSLPVAESSGGFEQWRSKKSGGEDNGRKESKKSVNQASDVASELERAIKAASSQ</sequence>
<gene>
    <name evidence="2" type="ORF">Din_028778</name>
</gene>
<dbReference type="PANTHER" id="PTHR34285:SF6">
    <property type="entry name" value="TRANSMEMBRANE PROTEIN"/>
    <property type="match status" value="1"/>
</dbReference>
<feature type="region of interest" description="Disordered" evidence="1">
    <location>
        <begin position="292"/>
        <end position="367"/>
    </location>
</feature>
<feature type="region of interest" description="Disordered" evidence="1">
    <location>
        <begin position="1"/>
        <end position="27"/>
    </location>
</feature>
<organism evidence="2">
    <name type="scientific">Davidia involucrata</name>
    <name type="common">Dove tree</name>
    <dbReference type="NCBI Taxonomy" id="16924"/>
    <lineage>
        <taxon>Eukaryota</taxon>
        <taxon>Viridiplantae</taxon>
        <taxon>Streptophyta</taxon>
        <taxon>Embryophyta</taxon>
        <taxon>Tracheophyta</taxon>
        <taxon>Spermatophyta</taxon>
        <taxon>Magnoliopsida</taxon>
        <taxon>eudicotyledons</taxon>
        <taxon>Gunneridae</taxon>
        <taxon>Pentapetalae</taxon>
        <taxon>asterids</taxon>
        <taxon>Cornales</taxon>
        <taxon>Nyssaceae</taxon>
        <taxon>Davidia</taxon>
    </lineage>
</organism>
<dbReference type="EMBL" id="GHES01028778">
    <property type="protein sequence ID" value="MPA59337.1"/>
    <property type="molecule type" value="Transcribed_RNA"/>
</dbReference>
<feature type="compositionally biased region" description="Basic and acidic residues" evidence="1">
    <location>
        <begin position="1"/>
        <end position="12"/>
    </location>
</feature>
<reference evidence="2" key="1">
    <citation type="submission" date="2019-08" db="EMBL/GenBank/DDBJ databases">
        <title>Reference gene set and small RNA set construction with multiple tissues from Davidia involucrata Baill.</title>
        <authorList>
            <person name="Yang H."/>
            <person name="Zhou C."/>
            <person name="Li G."/>
            <person name="Wang J."/>
            <person name="Gao P."/>
            <person name="Wang M."/>
            <person name="Wang R."/>
            <person name="Zhao Y."/>
        </authorList>
    </citation>
    <scope>NUCLEOTIDE SEQUENCE</scope>
    <source>
        <tissue evidence="2">Mixed with DoveR01_LX</tissue>
    </source>
</reference>
<dbReference type="PANTHER" id="PTHR34285">
    <property type="entry name" value="OS08G0510800 PROTEIN"/>
    <property type="match status" value="1"/>
</dbReference>
<dbReference type="AlphaFoldDB" id="A0A5B7ARL0"/>
<feature type="compositionally biased region" description="Basic and acidic residues" evidence="1">
    <location>
        <begin position="333"/>
        <end position="345"/>
    </location>
</feature>
<evidence type="ECO:0000256" key="1">
    <source>
        <dbReference type="SAM" id="MobiDB-lite"/>
    </source>
</evidence>
<evidence type="ECO:0000313" key="2">
    <source>
        <dbReference type="EMBL" id="MPA59337.1"/>
    </source>
</evidence>
<accession>A0A5B7ARL0</accession>
<protein>
    <submittedName>
        <fullName evidence="2">Uncharacterized protein</fullName>
    </submittedName>
</protein>
<name>A0A5B7ARL0_DAVIN</name>
<proteinExistence type="predicted"/>